<evidence type="ECO:0000256" key="9">
    <source>
        <dbReference type="ARBA" id="ARBA00029347"/>
    </source>
</evidence>
<evidence type="ECO:0000256" key="1">
    <source>
        <dbReference type="ARBA" id="ARBA00001967"/>
    </source>
</evidence>
<reference evidence="13 14" key="1">
    <citation type="submission" date="2013-11" db="EMBL/GenBank/DDBJ databases">
        <title>Genome sequencing of Stegodyphus mimosarum.</title>
        <authorList>
            <person name="Bechsgaard J."/>
        </authorList>
    </citation>
    <scope>NUCLEOTIDE SEQUENCE [LARGE SCALE GENOMIC DNA]</scope>
</reference>
<dbReference type="GO" id="GO:0005524">
    <property type="term" value="F:ATP binding"/>
    <property type="evidence" value="ECO:0007669"/>
    <property type="project" value="UniProtKB-KW"/>
</dbReference>
<evidence type="ECO:0000256" key="3">
    <source>
        <dbReference type="ARBA" id="ARBA00019490"/>
    </source>
</evidence>
<dbReference type="PANTHER" id="PTHR12280:SF20">
    <property type="entry name" value="4'-PHOSPHOPANTETHEINE PHOSPHATASE"/>
    <property type="match status" value="1"/>
</dbReference>
<evidence type="ECO:0000256" key="11">
    <source>
        <dbReference type="ARBA" id="ARBA00046055"/>
    </source>
</evidence>
<dbReference type="FunFam" id="3.40.50.10880:FF:000001">
    <property type="entry name" value="Pantothenate kinase 4"/>
    <property type="match status" value="1"/>
</dbReference>
<keyword evidence="7" id="KW-0173">Coenzyme A biosynthesis</keyword>
<evidence type="ECO:0000256" key="6">
    <source>
        <dbReference type="ARBA" id="ARBA00022840"/>
    </source>
</evidence>
<comment type="cofactor">
    <cofactor evidence="1">
        <name>Ni(2+)</name>
        <dbReference type="ChEBI" id="CHEBI:49786"/>
    </cofactor>
</comment>
<keyword evidence="13" id="KW-0418">Kinase</keyword>
<feature type="domain" description="Damage-control phosphatase ARMT1-like metal-binding" evidence="12">
    <location>
        <begin position="12"/>
        <end position="179"/>
    </location>
</feature>
<evidence type="ECO:0000313" key="14">
    <source>
        <dbReference type="Proteomes" id="UP000054359"/>
    </source>
</evidence>
<dbReference type="GO" id="GO:0005829">
    <property type="term" value="C:cytosol"/>
    <property type="evidence" value="ECO:0007669"/>
    <property type="project" value="TreeGrafter"/>
</dbReference>
<dbReference type="Proteomes" id="UP000054359">
    <property type="component" value="Unassembled WGS sequence"/>
</dbReference>
<dbReference type="PANTHER" id="PTHR12280">
    <property type="entry name" value="PANTOTHENATE KINASE"/>
    <property type="match status" value="1"/>
</dbReference>
<evidence type="ECO:0000256" key="4">
    <source>
        <dbReference type="ARBA" id="ARBA00022596"/>
    </source>
</evidence>
<keyword evidence="13" id="KW-0808">Transferase</keyword>
<dbReference type="AlphaFoldDB" id="A0A087T7S8"/>
<proteinExistence type="predicted"/>
<sequence>MILFCFNFIPLSARPWLIDDLDGWIERLKGKPHKCAAIFVDNSGMDVVLGVIPFALELLKRETKVLLCANSKPALNDVTYQELKVLMRKVAAIITDVKDALSSCKLKILDSGQGSPCLDLSRLNLEVAEAMESNETDLIVLEGMGRAVHTNLNAKFRCESIKAAVLKNHWLAARLGGEMFSVIFKYECPPVGA</sequence>
<keyword evidence="4" id="KW-0533">Nickel</keyword>
<evidence type="ECO:0000256" key="8">
    <source>
        <dbReference type="ARBA" id="ARBA00023074"/>
    </source>
</evidence>
<keyword evidence="14" id="KW-1185">Reference proteome</keyword>
<comment type="catalytic activity">
    <reaction evidence="9">
        <text>(R)-4'-phospho-S-sulfopantetheine + H2O = (R)-S-sulfopantetheine + phosphate</text>
        <dbReference type="Rhea" id="RHEA:68340"/>
        <dbReference type="ChEBI" id="CHEBI:15377"/>
        <dbReference type="ChEBI" id="CHEBI:43474"/>
        <dbReference type="ChEBI" id="CHEBI:177302"/>
        <dbReference type="ChEBI" id="CHEBI:177303"/>
    </reaction>
    <physiologicalReaction direction="left-to-right" evidence="9">
        <dbReference type="Rhea" id="RHEA:68341"/>
    </physiologicalReaction>
</comment>
<evidence type="ECO:0000256" key="2">
    <source>
        <dbReference type="ARBA" id="ARBA00011388"/>
    </source>
</evidence>
<feature type="non-terminal residue" evidence="13">
    <location>
        <position position="193"/>
    </location>
</feature>
<dbReference type="Pfam" id="PF01937">
    <property type="entry name" value="ARMT1-like_dom"/>
    <property type="match status" value="1"/>
</dbReference>
<dbReference type="GO" id="GO:0015937">
    <property type="term" value="P:coenzyme A biosynthetic process"/>
    <property type="evidence" value="ECO:0007669"/>
    <property type="project" value="UniProtKB-KW"/>
</dbReference>
<dbReference type="OrthoDB" id="498611at2759"/>
<dbReference type="SUPFAM" id="SSF111321">
    <property type="entry name" value="AF1104-like"/>
    <property type="match status" value="1"/>
</dbReference>
<dbReference type="EMBL" id="KK113850">
    <property type="protein sequence ID" value="KFM61167.1"/>
    <property type="molecule type" value="Genomic_DNA"/>
</dbReference>
<dbReference type="OMA" id="AKFRCES"/>
<dbReference type="STRING" id="407821.A0A087T7S8"/>
<dbReference type="InterPro" id="IPR004567">
    <property type="entry name" value="Type_II_PanK"/>
</dbReference>
<accession>A0A087T7S8</accession>
<protein>
    <recommendedName>
        <fullName evidence="3">4'-phosphopantetheine phosphatase</fullName>
    </recommendedName>
    <alternativeName>
        <fullName evidence="10">Inactive pantothenic acid kinase 4</fullName>
    </alternativeName>
</protein>
<comment type="subunit">
    <text evidence="2">Homodimer. Interacts with PKM.</text>
</comment>
<evidence type="ECO:0000313" key="13">
    <source>
        <dbReference type="EMBL" id="KFM61167.1"/>
    </source>
</evidence>
<keyword evidence="6" id="KW-0067">ATP-binding</keyword>
<dbReference type="Gene3D" id="3.40.50.10880">
    <property type="entry name" value="Uncharacterised protein PF01937, DUF89, domain 3"/>
    <property type="match status" value="1"/>
</dbReference>
<comment type="function">
    <text evidence="11">Phosphatase which shows a preference for 4'-phosphopantetheine and its oxidatively damaged forms (sulfonate or S-sulfonate), providing strong indirect evidence that the phosphatase activity pre-empts damage in the coenzyme A (CoA) pathway. Hydrolyzing excess 4'-phosphopantetheine could constitute a directed overflow mechanism to prevent its oxidation to the S-sulfonate, sulfonate, or other forms. Hydrolyzing 4'-phosphopantetheine sulfonate or S-sulfonate would forestall their conversion to inactive forms of CoA and acyl carrier protein. May play a role in the physiological regulation of CoA intracellular levels.</text>
</comment>
<keyword evidence="5" id="KW-0547">Nucleotide-binding</keyword>
<dbReference type="InterPro" id="IPR036075">
    <property type="entry name" value="ARMT-1-like_metal-bd_sf"/>
</dbReference>
<keyword evidence="8" id="KW-0944">Nitration</keyword>
<dbReference type="InterPro" id="IPR002791">
    <property type="entry name" value="ARMT1-like_metal-bd"/>
</dbReference>
<gene>
    <name evidence="13" type="ORF">X975_14536</name>
</gene>
<evidence type="ECO:0000259" key="12">
    <source>
        <dbReference type="Pfam" id="PF01937"/>
    </source>
</evidence>
<dbReference type="GO" id="GO:0005634">
    <property type="term" value="C:nucleus"/>
    <property type="evidence" value="ECO:0007669"/>
    <property type="project" value="TreeGrafter"/>
</dbReference>
<dbReference type="GO" id="GO:0004594">
    <property type="term" value="F:pantothenate kinase activity"/>
    <property type="evidence" value="ECO:0007669"/>
    <property type="project" value="TreeGrafter"/>
</dbReference>
<evidence type="ECO:0000256" key="7">
    <source>
        <dbReference type="ARBA" id="ARBA00022993"/>
    </source>
</evidence>
<name>A0A087T7S8_STEMI</name>
<evidence type="ECO:0000256" key="5">
    <source>
        <dbReference type="ARBA" id="ARBA00022741"/>
    </source>
</evidence>
<evidence type="ECO:0000256" key="10">
    <source>
        <dbReference type="ARBA" id="ARBA00032948"/>
    </source>
</evidence>
<organism evidence="13 14">
    <name type="scientific">Stegodyphus mimosarum</name>
    <name type="common">African social velvet spider</name>
    <dbReference type="NCBI Taxonomy" id="407821"/>
    <lineage>
        <taxon>Eukaryota</taxon>
        <taxon>Metazoa</taxon>
        <taxon>Ecdysozoa</taxon>
        <taxon>Arthropoda</taxon>
        <taxon>Chelicerata</taxon>
        <taxon>Arachnida</taxon>
        <taxon>Araneae</taxon>
        <taxon>Araneomorphae</taxon>
        <taxon>Entelegynae</taxon>
        <taxon>Eresoidea</taxon>
        <taxon>Eresidae</taxon>
        <taxon>Stegodyphus</taxon>
    </lineage>
</organism>